<dbReference type="InterPro" id="IPR003660">
    <property type="entry name" value="HAMP_dom"/>
</dbReference>
<evidence type="ECO:0000313" key="12">
    <source>
        <dbReference type="EMBL" id="MBB4104307.1"/>
    </source>
</evidence>
<dbReference type="CDD" id="cd11386">
    <property type="entry name" value="MCP_signal"/>
    <property type="match status" value="1"/>
</dbReference>
<comment type="subcellular location">
    <subcellularLocation>
        <location evidence="1">Cell membrane</location>
        <topology evidence="1">Multi-pass membrane protein</topology>
    </subcellularLocation>
</comment>
<feature type="transmembrane region" description="Helical" evidence="9">
    <location>
        <begin position="192"/>
        <end position="214"/>
    </location>
</feature>
<dbReference type="Gene3D" id="6.10.340.10">
    <property type="match status" value="1"/>
</dbReference>
<evidence type="ECO:0000256" key="2">
    <source>
        <dbReference type="ARBA" id="ARBA00022475"/>
    </source>
</evidence>
<evidence type="ECO:0000256" key="3">
    <source>
        <dbReference type="ARBA" id="ARBA00022500"/>
    </source>
</evidence>
<sequence>MKRRTMRNLKISRQLILLVAGLIAAFAVATAFEIRASVNAIYAERYTMLRSQVETAVSLLDSYYQRQKSGELSEEEAKSRAYSAIVKLKFTPDGYFYGYDYNYIQIFHPNPKSIGKSFKDVKDKNGFAFLVDVVEKGRAGGGFTDFEWTKPGQPDDQMFPKTGYSQTFEPWKLVVGTGVYTDDLRAQIVATVLNAASVVIAMLVIGMAAAWFVIRGITRPLAAVHGALQAVAEENTQITIPHTDMRNEVGLMAKATQALQDKVRERHQMAEREAQHRAELDGERQANARLQGETADKQAHAVSTIGTALNRLAQGDLTVRCADLGTDYATLRANFNEAVGQLETALSRVSAKSTEIGSAKEQIRSASGELARRTEQQAASLEETAAAIDELNVAVRQTADGARRAAQEVHSVNDEAVRSDAVVAEAIEAMGGIAQSSEEITKIIGVIDEIAFQTNLLALNAGVEAARAGESGKGFAVVAQEVRELAQRSAAAAKEIKAQISRSSGQVENGVRLVGEAGEALKRISTQIQTANEIVSKIAHGAAEQNTTLHSIASAMGSLDVTTQKNAAIAEETTASAEMLARDAEELIDLVRNFRVSGAREQQRYAA</sequence>
<dbReference type="GO" id="GO:0007165">
    <property type="term" value="P:signal transduction"/>
    <property type="evidence" value="ECO:0007669"/>
    <property type="project" value="UniProtKB-KW"/>
</dbReference>
<dbReference type="Gene3D" id="1.10.287.950">
    <property type="entry name" value="Methyl-accepting chemotaxis protein"/>
    <property type="match status" value="1"/>
</dbReference>
<keyword evidence="4 9" id="KW-0812">Transmembrane</keyword>
<dbReference type="FunFam" id="1.10.287.950:FF:000001">
    <property type="entry name" value="Methyl-accepting chemotaxis sensory transducer"/>
    <property type="match status" value="1"/>
</dbReference>
<dbReference type="Pfam" id="PF00015">
    <property type="entry name" value="MCPsignal"/>
    <property type="match status" value="1"/>
</dbReference>
<evidence type="ECO:0000259" key="11">
    <source>
        <dbReference type="PROSITE" id="PS50885"/>
    </source>
</evidence>
<dbReference type="Proteomes" id="UP000584824">
    <property type="component" value="Unassembled WGS sequence"/>
</dbReference>
<dbReference type="SMART" id="SM00283">
    <property type="entry name" value="MA"/>
    <property type="match status" value="1"/>
</dbReference>
<dbReference type="Pfam" id="PF17200">
    <property type="entry name" value="sCache_2"/>
    <property type="match status" value="1"/>
</dbReference>
<keyword evidence="13" id="KW-1185">Reference proteome</keyword>
<evidence type="ECO:0000256" key="8">
    <source>
        <dbReference type="PROSITE-ProRule" id="PRU00284"/>
    </source>
</evidence>
<name>A0A7W6K385_9HYPH</name>
<organism evidence="12 13">
    <name type="scientific">Allorhizobium borbori</name>
    <dbReference type="NCBI Taxonomy" id="485907"/>
    <lineage>
        <taxon>Bacteria</taxon>
        <taxon>Pseudomonadati</taxon>
        <taxon>Pseudomonadota</taxon>
        <taxon>Alphaproteobacteria</taxon>
        <taxon>Hyphomicrobiales</taxon>
        <taxon>Rhizobiaceae</taxon>
        <taxon>Rhizobium/Agrobacterium group</taxon>
        <taxon>Allorhizobium</taxon>
    </lineage>
</organism>
<keyword evidence="3" id="KW-0145">Chemotaxis</keyword>
<dbReference type="InterPro" id="IPR051310">
    <property type="entry name" value="MCP_chemotaxis"/>
</dbReference>
<feature type="domain" description="HAMP" evidence="11">
    <location>
        <begin position="296"/>
        <end position="347"/>
    </location>
</feature>
<evidence type="ECO:0000256" key="6">
    <source>
        <dbReference type="ARBA" id="ARBA00023136"/>
    </source>
</evidence>
<comment type="similarity">
    <text evidence="7">Belongs to the methyl-accepting chemotaxis (MCP) protein family.</text>
</comment>
<dbReference type="PANTHER" id="PTHR43531:SF11">
    <property type="entry name" value="METHYL-ACCEPTING CHEMOTAXIS PROTEIN 3"/>
    <property type="match status" value="1"/>
</dbReference>
<dbReference type="GO" id="GO:0005886">
    <property type="term" value="C:plasma membrane"/>
    <property type="evidence" value="ECO:0007669"/>
    <property type="project" value="UniProtKB-SubCell"/>
</dbReference>
<keyword evidence="2" id="KW-1003">Cell membrane</keyword>
<reference evidence="12 13" key="1">
    <citation type="submission" date="2020-08" db="EMBL/GenBank/DDBJ databases">
        <title>Genomic Encyclopedia of Type Strains, Phase IV (KMG-IV): sequencing the most valuable type-strain genomes for metagenomic binning, comparative biology and taxonomic classification.</title>
        <authorList>
            <person name="Goeker M."/>
        </authorList>
    </citation>
    <scope>NUCLEOTIDE SEQUENCE [LARGE SCALE GENOMIC DNA]</scope>
    <source>
        <strain evidence="12 13">DSM 26385</strain>
    </source>
</reference>
<dbReference type="GO" id="GO:0006935">
    <property type="term" value="P:chemotaxis"/>
    <property type="evidence" value="ECO:0007669"/>
    <property type="project" value="UniProtKB-KW"/>
</dbReference>
<dbReference type="PROSITE" id="PS50111">
    <property type="entry name" value="CHEMOTAXIS_TRANSDUC_2"/>
    <property type="match status" value="1"/>
</dbReference>
<evidence type="ECO:0000313" key="13">
    <source>
        <dbReference type="Proteomes" id="UP000584824"/>
    </source>
</evidence>
<comment type="caution">
    <text evidence="12">The sequence shown here is derived from an EMBL/GenBank/DDBJ whole genome shotgun (WGS) entry which is preliminary data.</text>
</comment>
<dbReference type="InterPro" id="IPR033480">
    <property type="entry name" value="sCache_2"/>
</dbReference>
<keyword evidence="5 9" id="KW-1133">Transmembrane helix</keyword>
<dbReference type="SUPFAM" id="SSF58104">
    <property type="entry name" value="Methyl-accepting chemotaxis protein (MCP) signaling domain"/>
    <property type="match status" value="1"/>
</dbReference>
<feature type="domain" description="Methyl-accepting transducer" evidence="10">
    <location>
        <begin position="352"/>
        <end position="581"/>
    </location>
</feature>
<keyword evidence="8" id="KW-0807">Transducer</keyword>
<keyword evidence="6 9" id="KW-0472">Membrane</keyword>
<dbReference type="AlphaFoldDB" id="A0A7W6K385"/>
<dbReference type="Pfam" id="PF00672">
    <property type="entry name" value="HAMP"/>
    <property type="match status" value="1"/>
</dbReference>
<dbReference type="SUPFAM" id="SSF158472">
    <property type="entry name" value="HAMP domain-like"/>
    <property type="match status" value="1"/>
</dbReference>
<evidence type="ECO:0000256" key="1">
    <source>
        <dbReference type="ARBA" id="ARBA00004651"/>
    </source>
</evidence>
<dbReference type="Gene3D" id="3.30.450.20">
    <property type="entry name" value="PAS domain"/>
    <property type="match status" value="1"/>
</dbReference>
<feature type="domain" description="HAMP" evidence="11">
    <location>
        <begin position="215"/>
        <end position="268"/>
    </location>
</feature>
<evidence type="ECO:0000256" key="4">
    <source>
        <dbReference type="ARBA" id="ARBA00022692"/>
    </source>
</evidence>
<protein>
    <submittedName>
        <fullName evidence="12">Methyl-accepting chemotaxis protein</fullName>
    </submittedName>
</protein>
<gene>
    <name evidence="12" type="ORF">GGQ66_002881</name>
</gene>
<proteinExistence type="inferred from homology"/>
<dbReference type="InterPro" id="IPR004089">
    <property type="entry name" value="MCPsignal_dom"/>
</dbReference>
<dbReference type="EMBL" id="JACIDU010000011">
    <property type="protein sequence ID" value="MBB4104307.1"/>
    <property type="molecule type" value="Genomic_DNA"/>
</dbReference>
<evidence type="ECO:0000256" key="9">
    <source>
        <dbReference type="SAM" id="Phobius"/>
    </source>
</evidence>
<dbReference type="SMART" id="SM00304">
    <property type="entry name" value="HAMP"/>
    <property type="match status" value="2"/>
</dbReference>
<evidence type="ECO:0000256" key="7">
    <source>
        <dbReference type="ARBA" id="ARBA00029447"/>
    </source>
</evidence>
<dbReference type="PANTHER" id="PTHR43531">
    <property type="entry name" value="PROTEIN ICFG"/>
    <property type="match status" value="1"/>
</dbReference>
<dbReference type="SMART" id="SM01049">
    <property type="entry name" value="Cache_2"/>
    <property type="match status" value="1"/>
</dbReference>
<accession>A0A7W6K385</accession>
<evidence type="ECO:0000256" key="5">
    <source>
        <dbReference type="ARBA" id="ARBA00022989"/>
    </source>
</evidence>
<dbReference type="PROSITE" id="PS50885">
    <property type="entry name" value="HAMP"/>
    <property type="match status" value="2"/>
</dbReference>
<evidence type="ECO:0000259" key="10">
    <source>
        <dbReference type="PROSITE" id="PS50111"/>
    </source>
</evidence>